<dbReference type="GO" id="GO:0019934">
    <property type="term" value="P:cGMP-mediated signaling"/>
    <property type="evidence" value="ECO:0007669"/>
    <property type="project" value="TreeGrafter"/>
</dbReference>
<dbReference type="SMART" id="SM00044">
    <property type="entry name" value="CYCc"/>
    <property type="match status" value="1"/>
</dbReference>
<dbReference type="InterPro" id="IPR018297">
    <property type="entry name" value="A/G_cyclase_CS"/>
</dbReference>
<dbReference type="Proteomes" id="UP000678393">
    <property type="component" value="Unassembled WGS sequence"/>
</dbReference>
<dbReference type="PROSITE" id="PS50125">
    <property type="entry name" value="GUANYLATE_CYCLASE_2"/>
    <property type="match status" value="1"/>
</dbReference>
<dbReference type="SUPFAM" id="SSF55073">
    <property type="entry name" value="Nucleotide cyclase"/>
    <property type="match status" value="1"/>
</dbReference>
<dbReference type="InterPro" id="IPR038158">
    <property type="entry name" value="H-NOX_domain_sf"/>
</dbReference>
<evidence type="ECO:0000313" key="12">
    <source>
        <dbReference type="Proteomes" id="UP000678393"/>
    </source>
</evidence>
<evidence type="ECO:0000256" key="9">
    <source>
        <dbReference type="SAM" id="Coils"/>
    </source>
</evidence>
<evidence type="ECO:0000256" key="3">
    <source>
        <dbReference type="ARBA" id="ARBA00022490"/>
    </source>
</evidence>
<feature type="domain" description="Guanylate cyclase" evidence="10">
    <location>
        <begin position="352"/>
        <end position="479"/>
    </location>
</feature>
<proteinExistence type="inferred from homology"/>
<evidence type="ECO:0000256" key="7">
    <source>
        <dbReference type="ARBA" id="ARBA00023293"/>
    </source>
</evidence>
<comment type="caution">
    <text evidence="11">The sequence shown here is derived from an EMBL/GenBank/DDBJ whole genome shotgun (WGS) entry which is preliminary data.</text>
</comment>
<dbReference type="EC" id="4.6.1.2" evidence="2"/>
<dbReference type="PROSITE" id="PS00452">
    <property type="entry name" value="GUANYLATE_CYCLASE_1"/>
    <property type="match status" value="1"/>
</dbReference>
<dbReference type="Pfam" id="PF07700">
    <property type="entry name" value="HNOB"/>
    <property type="match status" value="1"/>
</dbReference>
<organism evidence="11 12">
    <name type="scientific">Candidula unifasciata</name>
    <dbReference type="NCBI Taxonomy" id="100452"/>
    <lineage>
        <taxon>Eukaryota</taxon>
        <taxon>Metazoa</taxon>
        <taxon>Spiralia</taxon>
        <taxon>Lophotrochozoa</taxon>
        <taxon>Mollusca</taxon>
        <taxon>Gastropoda</taxon>
        <taxon>Heterobranchia</taxon>
        <taxon>Euthyneura</taxon>
        <taxon>Panpulmonata</taxon>
        <taxon>Eupulmonata</taxon>
        <taxon>Stylommatophora</taxon>
        <taxon>Helicina</taxon>
        <taxon>Helicoidea</taxon>
        <taxon>Geomitridae</taxon>
        <taxon>Candidula</taxon>
    </lineage>
</organism>
<evidence type="ECO:0000259" key="10">
    <source>
        <dbReference type="PROSITE" id="PS50125"/>
    </source>
</evidence>
<dbReference type="GO" id="GO:0005525">
    <property type="term" value="F:GTP binding"/>
    <property type="evidence" value="ECO:0007669"/>
    <property type="project" value="UniProtKB-KW"/>
</dbReference>
<comment type="similarity">
    <text evidence="8">Belongs to the adenylyl cyclase class-4/guanylyl cyclase family.</text>
</comment>
<dbReference type="SUPFAM" id="SSF111126">
    <property type="entry name" value="Ligand-binding domain in the NO signalling and Golgi transport"/>
    <property type="match status" value="1"/>
</dbReference>
<dbReference type="GO" id="GO:0070482">
    <property type="term" value="P:response to oxygen levels"/>
    <property type="evidence" value="ECO:0007669"/>
    <property type="project" value="TreeGrafter"/>
</dbReference>
<dbReference type="Gene3D" id="6.10.250.780">
    <property type="match status" value="1"/>
</dbReference>
<dbReference type="AlphaFoldDB" id="A0A8S3Z7H4"/>
<dbReference type="OrthoDB" id="6127067at2759"/>
<dbReference type="EMBL" id="CAJHNH020002060">
    <property type="protein sequence ID" value="CAG5125457.1"/>
    <property type="molecule type" value="Genomic_DNA"/>
</dbReference>
<evidence type="ECO:0000256" key="8">
    <source>
        <dbReference type="RuleBase" id="RU000405"/>
    </source>
</evidence>
<dbReference type="CDD" id="cd07302">
    <property type="entry name" value="CHD"/>
    <property type="match status" value="1"/>
</dbReference>
<feature type="coiled-coil region" evidence="9">
    <location>
        <begin position="293"/>
        <end position="320"/>
    </location>
</feature>
<evidence type="ECO:0000256" key="2">
    <source>
        <dbReference type="ARBA" id="ARBA00012202"/>
    </source>
</evidence>
<evidence type="ECO:0000256" key="5">
    <source>
        <dbReference type="ARBA" id="ARBA00023134"/>
    </source>
</evidence>
<reference evidence="11" key="1">
    <citation type="submission" date="2021-04" db="EMBL/GenBank/DDBJ databases">
        <authorList>
            <consortium name="Molecular Ecology Group"/>
        </authorList>
    </citation>
    <scope>NUCLEOTIDE SEQUENCE</scope>
</reference>
<dbReference type="InterPro" id="IPR024096">
    <property type="entry name" value="NO_sig/Golgi_transp_ligand-bd"/>
</dbReference>
<dbReference type="GO" id="GO:0008074">
    <property type="term" value="C:guanylate cyclase complex, soluble"/>
    <property type="evidence" value="ECO:0007669"/>
    <property type="project" value="TreeGrafter"/>
</dbReference>
<dbReference type="InterPro" id="IPR042463">
    <property type="entry name" value="HNOB_dom_associated_sf"/>
</dbReference>
<keyword evidence="9" id="KW-0175">Coiled coil</keyword>
<evidence type="ECO:0000256" key="4">
    <source>
        <dbReference type="ARBA" id="ARBA00022741"/>
    </source>
</evidence>
<dbReference type="GO" id="GO:0020037">
    <property type="term" value="F:heme binding"/>
    <property type="evidence" value="ECO:0007669"/>
    <property type="project" value="InterPro"/>
</dbReference>
<dbReference type="InterPro" id="IPR011644">
    <property type="entry name" value="Heme_NO-bd"/>
</dbReference>
<dbReference type="FunFam" id="3.30.450.260:FF:000002">
    <property type="entry name" value="guanylate cyclase soluble subunit alpha-2"/>
    <property type="match status" value="1"/>
</dbReference>
<gene>
    <name evidence="11" type="ORF">CUNI_LOCUS11015</name>
</gene>
<dbReference type="Pfam" id="PF07701">
    <property type="entry name" value="HNOBA"/>
    <property type="match status" value="1"/>
</dbReference>
<dbReference type="FunFam" id="3.30.70.1230:FF:000007">
    <property type="entry name" value="Guanylate cyclase soluble subunit alpha-3"/>
    <property type="match status" value="1"/>
</dbReference>
<sequence>MTQEQVLRAMGRDYFKLCLADYGKVLRLLGSNLLEFFSNIDGLQDQLQEYTRFQGQTPPSFRCEWKKENLTLHYYSPRRGILSFVAGTVEGVASFLFNSELKLEISPSKNPTSPHHIFYIITSSNNNDRHISILLPGRINMSSNPRDLKIGVRTFCACFPFHVVFDESLNITQLGTTLAKMITPNVSIKGKHLSTYFDVLKPKVKFSWSSILSRVNSSFVVRTKGLSNHRLSDNLELKGQMLFLQETHCILFLGSPSVEKLEELIGKGIYISDIPIHDATRDVILVGEQTKAQDGLKKRMEQLKQSIETASKAVDAEKQKNVDLLLEIFPPKIAQKLWRGETVEPMTVDDVTMLFSDIVGFTAICSTATPMQVVDMLNSLYTYFDLYCVDIDVYKIETIGDAYCVAGGLHRPSKYHAQQIAWMALKMMSAAENEKSHDGNVIKMRIGIHTGRVLAGVVGRKMPRYCLFGNNVTIANKFESGSEPLKIHVSPTTYELLKLTPGFTFTPRTKANLPPGFPETIEGIPFFLEGYEFPYVKSDKPEIDHVTLAVEYYNVKDGVTD</sequence>
<dbReference type="InterPro" id="IPR001054">
    <property type="entry name" value="A/G_cyclase"/>
</dbReference>
<protein>
    <recommendedName>
        <fullName evidence="2">guanylate cyclase</fullName>
        <ecNumber evidence="2">4.6.1.2</ecNumber>
    </recommendedName>
</protein>
<dbReference type="InterPro" id="IPR011645">
    <property type="entry name" value="HNOB_dom_associated"/>
</dbReference>
<dbReference type="PANTHER" id="PTHR45655">
    <property type="entry name" value="GUANYLATE CYCLASE SOLUBLE SUBUNIT BETA-2"/>
    <property type="match status" value="1"/>
</dbReference>
<dbReference type="Pfam" id="PF00211">
    <property type="entry name" value="Guanylate_cyc"/>
    <property type="match status" value="1"/>
</dbReference>
<keyword evidence="7" id="KW-0141">cGMP biosynthesis</keyword>
<comment type="subcellular location">
    <subcellularLocation>
        <location evidence="1">Cytoplasm</location>
    </subcellularLocation>
</comment>
<dbReference type="Gene3D" id="3.30.450.260">
    <property type="entry name" value="Haem NO binding associated domain"/>
    <property type="match status" value="1"/>
</dbReference>
<feature type="non-terminal residue" evidence="11">
    <location>
        <position position="561"/>
    </location>
</feature>
<keyword evidence="4" id="KW-0547">Nucleotide-binding</keyword>
<evidence type="ECO:0000256" key="1">
    <source>
        <dbReference type="ARBA" id="ARBA00004496"/>
    </source>
</evidence>
<evidence type="ECO:0000256" key="6">
    <source>
        <dbReference type="ARBA" id="ARBA00023239"/>
    </source>
</evidence>
<keyword evidence="6 8" id="KW-0456">Lyase</keyword>
<evidence type="ECO:0000313" key="11">
    <source>
        <dbReference type="EMBL" id="CAG5125457.1"/>
    </source>
</evidence>
<dbReference type="Gene3D" id="3.30.70.1230">
    <property type="entry name" value="Nucleotide cyclase"/>
    <property type="match status" value="1"/>
</dbReference>
<dbReference type="Gene3D" id="3.90.1520.10">
    <property type="entry name" value="H-NOX domain"/>
    <property type="match status" value="1"/>
</dbReference>
<keyword evidence="12" id="KW-1185">Reference proteome</keyword>
<keyword evidence="5" id="KW-0342">GTP-binding</keyword>
<dbReference type="PANTHER" id="PTHR45655:SF6">
    <property type="entry name" value="HEAD-SPECIFIC GUANYLATE CYCLASE"/>
    <property type="match status" value="1"/>
</dbReference>
<name>A0A8S3Z7H4_9EUPU</name>
<dbReference type="InterPro" id="IPR029787">
    <property type="entry name" value="Nucleotide_cyclase"/>
</dbReference>
<dbReference type="GO" id="GO:0004383">
    <property type="term" value="F:guanylate cyclase activity"/>
    <property type="evidence" value="ECO:0007669"/>
    <property type="project" value="UniProtKB-EC"/>
</dbReference>
<keyword evidence="3" id="KW-0963">Cytoplasm</keyword>
<accession>A0A8S3Z7H4</accession>